<dbReference type="Gene3D" id="3.80.10.10">
    <property type="entry name" value="Ribonuclease Inhibitor"/>
    <property type="match status" value="1"/>
</dbReference>
<evidence type="ECO:0000313" key="3">
    <source>
        <dbReference type="EMBL" id="GFY77708.1"/>
    </source>
</evidence>
<organism evidence="3 4">
    <name type="scientific">Trichonephila inaurata madagascariensis</name>
    <dbReference type="NCBI Taxonomy" id="2747483"/>
    <lineage>
        <taxon>Eukaryota</taxon>
        <taxon>Metazoa</taxon>
        <taxon>Ecdysozoa</taxon>
        <taxon>Arthropoda</taxon>
        <taxon>Chelicerata</taxon>
        <taxon>Arachnida</taxon>
        <taxon>Araneae</taxon>
        <taxon>Araneomorphae</taxon>
        <taxon>Entelegynae</taxon>
        <taxon>Araneoidea</taxon>
        <taxon>Nephilidae</taxon>
        <taxon>Trichonephila</taxon>
        <taxon>Trichonephila inaurata</taxon>
    </lineage>
</organism>
<dbReference type="InterPro" id="IPR050333">
    <property type="entry name" value="SLRP"/>
</dbReference>
<dbReference type="AlphaFoldDB" id="A0A8X6YSM6"/>
<gene>
    <name evidence="3" type="primary">AVEN_149239_1</name>
    <name evidence="3" type="ORF">TNIN_479581</name>
</gene>
<protein>
    <submittedName>
        <fullName evidence="3">Uncharacterized protein</fullName>
    </submittedName>
</protein>
<comment type="caution">
    <text evidence="3">The sequence shown here is derived from an EMBL/GenBank/DDBJ whole genome shotgun (WGS) entry which is preliminary data.</text>
</comment>
<proteinExistence type="predicted"/>
<keyword evidence="2" id="KW-0677">Repeat</keyword>
<dbReference type="PANTHER" id="PTHR45712">
    <property type="entry name" value="AGAP008170-PA"/>
    <property type="match status" value="1"/>
</dbReference>
<keyword evidence="4" id="KW-1185">Reference proteome</keyword>
<evidence type="ECO:0000256" key="1">
    <source>
        <dbReference type="ARBA" id="ARBA00022614"/>
    </source>
</evidence>
<dbReference type="EMBL" id="BMAV01022602">
    <property type="protein sequence ID" value="GFY77708.1"/>
    <property type="molecule type" value="Genomic_DNA"/>
</dbReference>
<dbReference type="Pfam" id="PF13855">
    <property type="entry name" value="LRR_8"/>
    <property type="match status" value="1"/>
</dbReference>
<keyword evidence="1" id="KW-0433">Leucine-rich repeat</keyword>
<evidence type="ECO:0000313" key="4">
    <source>
        <dbReference type="Proteomes" id="UP000886998"/>
    </source>
</evidence>
<dbReference type="InterPro" id="IPR001611">
    <property type="entry name" value="Leu-rich_rpt"/>
</dbReference>
<dbReference type="OrthoDB" id="6420765at2759"/>
<sequence>MVASQDDPSDICPPEYVISPCTCIKICFWCNILLKCSNISHQGELQEVFEKSKDWSFSHIYIEDSDFMYIPSDDIVKKRVTNLYLTNNTMISLFDKPPPQSNVLREMYLRNLTFRTGLKWEVFSSLHGLGILEVKNSAIPEIDQTFERYFPQRVTWLFLNSTNTKQLSDDSFSKLTELSRLHVQNSEIKELKRSMFPPRSKLIDLNFSDSPISTLPYDIFSNMPNLQGVFLSHTNIVTIEETVFGQIFSQLYFFYMEGNEIDCNCQMKWLTKQDEFPTNLKVTCTKPKSVEGLSISELRPSHFAHCE</sequence>
<dbReference type="InterPro" id="IPR032675">
    <property type="entry name" value="LRR_dom_sf"/>
</dbReference>
<dbReference type="Proteomes" id="UP000886998">
    <property type="component" value="Unassembled WGS sequence"/>
</dbReference>
<name>A0A8X6YSM6_9ARAC</name>
<dbReference type="PANTHER" id="PTHR45712:SF22">
    <property type="entry name" value="INSULIN-LIKE GROWTH FACTOR-BINDING PROTEIN COMPLEX ACID LABILE SUBUNIT"/>
    <property type="match status" value="1"/>
</dbReference>
<dbReference type="SUPFAM" id="SSF52058">
    <property type="entry name" value="L domain-like"/>
    <property type="match status" value="1"/>
</dbReference>
<evidence type="ECO:0000256" key="2">
    <source>
        <dbReference type="ARBA" id="ARBA00022737"/>
    </source>
</evidence>
<reference evidence="3" key="1">
    <citation type="submission" date="2020-08" db="EMBL/GenBank/DDBJ databases">
        <title>Multicomponent nature underlies the extraordinary mechanical properties of spider dragline silk.</title>
        <authorList>
            <person name="Kono N."/>
            <person name="Nakamura H."/>
            <person name="Mori M."/>
            <person name="Yoshida Y."/>
            <person name="Ohtoshi R."/>
            <person name="Malay A.D."/>
            <person name="Moran D.A.P."/>
            <person name="Tomita M."/>
            <person name="Numata K."/>
            <person name="Arakawa K."/>
        </authorList>
    </citation>
    <scope>NUCLEOTIDE SEQUENCE</scope>
</reference>
<accession>A0A8X6YSM6</accession>